<evidence type="ECO:0000313" key="18">
    <source>
        <dbReference type="Proteomes" id="UP000283000"/>
    </source>
</evidence>
<evidence type="ECO:0000256" key="2">
    <source>
        <dbReference type="ARBA" id="ARBA00023125"/>
    </source>
</evidence>
<dbReference type="Proteomes" id="UP000283000">
    <property type="component" value="Chromosome"/>
</dbReference>
<dbReference type="Proteomes" id="UP000094793">
    <property type="component" value="Chromosome"/>
</dbReference>
<dbReference type="InterPro" id="IPR036388">
    <property type="entry name" value="WH-like_DNA-bd_sf"/>
</dbReference>
<dbReference type="AlphaFoldDB" id="A0A1D7W6X8"/>
<name>A0A1D7W6X8_BREAU</name>
<dbReference type="InterPro" id="IPR051081">
    <property type="entry name" value="HTH_MetalResp_TranReg"/>
</dbReference>
<dbReference type="NCBIfam" id="NF033788">
    <property type="entry name" value="HTH_metalloreg"/>
    <property type="match status" value="1"/>
</dbReference>
<dbReference type="OrthoDB" id="194599at2"/>
<evidence type="ECO:0000313" key="6">
    <source>
        <dbReference type="EMBL" id="AOP54398.1"/>
    </source>
</evidence>
<feature type="domain" description="HTH arsR-type" evidence="5">
    <location>
        <begin position="6"/>
        <end position="101"/>
    </location>
</feature>
<reference evidence="17" key="5">
    <citation type="submission" date="2017-03" db="EMBL/GenBank/DDBJ databases">
        <authorList>
            <person name="Monnet C."/>
        </authorList>
    </citation>
    <scope>NUCLEOTIDE SEQUENCE [LARGE SCALE GENOMIC DNA]</scope>
    <source>
        <strain evidence="17">ATCC 9175</strain>
    </source>
</reference>
<keyword evidence="3" id="KW-0804">Transcription</keyword>
<keyword evidence="2" id="KW-0238">DNA-binding</keyword>
<evidence type="ECO:0000256" key="3">
    <source>
        <dbReference type="ARBA" id="ARBA00023163"/>
    </source>
</evidence>
<evidence type="ECO:0000313" key="17">
    <source>
        <dbReference type="Proteomes" id="UP000234525"/>
    </source>
</evidence>
<dbReference type="EMBL" id="NRGQ01000022">
    <property type="protein sequence ID" value="PCC42093.1"/>
    <property type="molecule type" value="Genomic_DNA"/>
</dbReference>
<reference evidence="12 19" key="7">
    <citation type="submission" date="2018-10" db="EMBL/GenBank/DDBJ databases">
        <title>Brevibacterium genomes from Austrain hard cheese rinds.</title>
        <authorList>
            <person name="Anast J.M."/>
            <person name="Dzieciol M."/>
            <person name="Schultz D.L."/>
            <person name="Mann E."/>
            <person name="Wagner M."/>
            <person name="Schmitz-Esser S."/>
        </authorList>
    </citation>
    <scope>NUCLEOTIDE SEQUENCE [LARGE SCALE GENOMIC DNA]</scope>
    <source>
        <strain evidence="12 19">L261</strain>
    </source>
</reference>
<accession>A0A2H1JW13</accession>
<dbReference type="EMBL" id="CP017150">
    <property type="protein sequence ID" value="AOP54398.1"/>
    <property type="molecule type" value="Genomic_DNA"/>
</dbReference>
<dbReference type="Pfam" id="PF12840">
    <property type="entry name" value="HTH_20"/>
    <property type="match status" value="1"/>
</dbReference>
<dbReference type="CDD" id="cd00090">
    <property type="entry name" value="HTH_ARSR"/>
    <property type="match status" value="1"/>
</dbReference>
<dbReference type="Proteomes" id="UP000218377">
    <property type="component" value="Unassembled WGS sequence"/>
</dbReference>
<dbReference type="KEGG" id="blin:BLSMQ_2692"/>
<organism evidence="6 13">
    <name type="scientific">Brevibacterium aurantiacum</name>
    <dbReference type="NCBI Taxonomy" id="273384"/>
    <lineage>
        <taxon>Bacteria</taxon>
        <taxon>Bacillati</taxon>
        <taxon>Actinomycetota</taxon>
        <taxon>Actinomycetes</taxon>
        <taxon>Micrococcales</taxon>
        <taxon>Brevibacteriaceae</taxon>
        <taxon>Brevibacterium</taxon>
    </lineage>
</organism>
<dbReference type="PANTHER" id="PTHR33154:SF18">
    <property type="entry name" value="ARSENICAL RESISTANCE OPERON REPRESSOR"/>
    <property type="match status" value="1"/>
</dbReference>
<dbReference type="EMBL" id="NRHA01000007">
    <property type="protein sequence ID" value="PCC54831.1"/>
    <property type="molecule type" value="Genomic_DNA"/>
</dbReference>
<evidence type="ECO:0000313" key="10">
    <source>
        <dbReference type="EMBL" id="PCC54831.1"/>
    </source>
</evidence>
<dbReference type="Proteomes" id="UP000217881">
    <property type="component" value="Unassembled WGS sequence"/>
</dbReference>
<dbReference type="SMART" id="SM00418">
    <property type="entry name" value="HTH_ARSR"/>
    <property type="match status" value="1"/>
</dbReference>
<dbReference type="InterPro" id="IPR001845">
    <property type="entry name" value="HTH_ArsR_DNA-bd_dom"/>
</dbReference>
<dbReference type="EMBL" id="RHFF01000011">
    <property type="protein sequence ID" value="TGD38222.1"/>
    <property type="molecule type" value="Genomic_DNA"/>
</dbReference>
<feature type="compositionally biased region" description="Polar residues" evidence="4">
    <location>
        <begin position="132"/>
        <end position="141"/>
    </location>
</feature>
<evidence type="ECO:0000313" key="9">
    <source>
        <dbReference type="EMBL" id="PCC42093.1"/>
    </source>
</evidence>
<evidence type="ECO:0000313" key="11">
    <source>
        <dbReference type="EMBL" id="SMX91697.1"/>
    </source>
</evidence>
<dbReference type="Proteomes" id="UP000297736">
    <property type="component" value="Unassembled WGS sequence"/>
</dbReference>
<evidence type="ECO:0000313" key="16">
    <source>
        <dbReference type="Proteomes" id="UP000218620"/>
    </source>
</evidence>
<dbReference type="InterPro" id="IPR036390">
    <property type="entry name" value="WH_DNA-bd_sf"/>
</dbReference>
<dbReference type="Proteomes" id="UP000218620">
    <property type="component" value="Unassembled WGS sequence"/>
</dbReference>
<accession>A0A2A3ZTK6</accession>
<evidence type="ECO:0000256" key="4">
    <source>
        <dbReference type="SAM" id="MobiDB-lite"/>
    </source>
</evidence>
<evidence type="ECO:0000313" key="13">
    <source>
        <dbReference type="Proteomes" id="UP000094793"/>
    </source>
</evidence>
<feature type="region of interest" description="Disordered" evidence="4">
    <location>
        <begin position="109"/>
        <end position="141"/>
    </location>
</feature>
<reference evidence="6" key="1">
    <citation type="submission" date="2016-09" db="EMBL/GenBank/DDBJ databases">
        <title>Complete Genome Sequence of Brevibacterium aurantiacum SMQ-1335.</title>
        <authorList>
            <person name="de Melo A.G."/>
            <person name="Labrie S.J."/>
            <person name="Dumaresq J."/>
            <person name="Roberts R.J."/>
            <person name="Tremblay D.M."/>
            <person name="Moineau S."/>
        </authorList>
    </citation>
    <scope>NUCLEOTIDE SEQUENCE</scope>
    <source>
        <strain evidence="6">SMQ-1335</strain>
    </source>
</reference>
<evidence type="ECO:0000313" key="7">
    <source>
        <dbReference type="EMBL" id="AZT94167.1"/>
    </source>
</evidence>
<reference evidence="7 18" key="8">
    <citation type="submission" date="2019-01" db="EMBL/GenBank/DDBJ databases">
        <title>Comparative genomic analysis of Brevibacterium aurantiacum sheds light on its evolution and its adaptation to smear-ripened cheeses.</title>
        <authorList>
            <person name="Moineau S."/>
        </authorList>
    </citation>
    <scope>NUCLEOTIDE SEQUENCE [LARGE SCALE GENOMIC DNA]</scope>
    <source>
        <strain evidence="7 18">SMQ-1417</strain>
    </source>
</reference>
<dbReference type="PROSITE" id="PS50987">
    <property type="entry name" value="HTH_ARSR_2"/>
    <property type="match status" value="1"/>
</dbReference>
<dbReference type="SUPFAM" id="SSF46785">
    <property type="entry name" value="Winged helix' DNA-binding domain"/>
    <property type="match status" value="1"/>
</dbReference>
<evidence type="ECO:0000313" key="8">
    <source>
        <dbReference type="EMBL" id="PCC17242.1"/>
    </source>
</evidence>
<evidence type="ECO:0000313" key="12">
    <source>
        <dbReference type="EMBL" id="TGD38222.1"/>
    </source>
</evidence>
<keyword evidence="6" id="KW-0456">Lyase</keyword>
<dbReference type="GO" id="GO:0016829">
    <property type="term" value="F:lyase activity"/>
    <property type="evidence" value="ECO:0007669"/>
    <property type="project" value="UniProtKB-KW"/>
</dbReference>
<reference evidence="14 15" key="3">
    <citation type="journal article" date="2017" name="Elife">
        <title>Extensive horizontal gene transfer in cheese-associated bacteria.</title>
        <authorList>
            <person name="Bonham K.S."/>
            <person name="Wolfe B.E."/>
            <person name="Dutton R.J."/>
        </authorList>
    </citation>
    <scope>NUCLEOTIDE SEQUENCE [LARGE SCALE GENOMIC DNA]</scope>
    <source>
        <strain evidence="10 14">738_8</strain>
        <strain evidence="9 16">962_8</strain>
        <strain evidence="8 15">JB5</strain>
    </source>
</reference>
<dbReference type="Proteomes" id="UP000234525">
    <property type="component" value="Unassembled WGS sequence"/>
</dbReference>
<evidence type="ECO:0000313" key="15">
    <source>
        <dbReference type="Proteomes" id="UP000218377"/>
    </source>
</evidence>
<accession>A0A1D7W6X8</accession>
<proteinExistence type="predicted"/>
<reference evidence="11" key="4">
    <citation type="submission" date="2017-03" db="EMBL/GenBank/DDBJ databases">
        <authorList>
            <person name="Afonso C.L."/>
            <person name="Miller P.J."/>
            <person name="Scott M.A."/>
            <person name="Spackman E."/>
            <person name="Goraichik I."/>
            <person name="Dimitrov K.M."/>
            <person name="Suarez D.L."/>
            <person name="Swayne D.E."/>
        </authorList>
    </citation>
    <scope>NUCLEOTIDE SEQUENCE [LARGE SCALE GENOMIC DNA]</scope>
    <source>
        <strain evidence="11">ATCC 9175</strain>
    </source>
</reference>
<protein>
    <submittedName>
        <fullName evidence="6">Formate hydrogenlyase subunit 7</fullName>
    </submittedName>
    <submittedName>
        <fullName evidence="7 11">Transcriptional regulator</fullName>
    </submittedName>
</protein>
<evidence type="ECO:0000313" key="19">
    <source>
        <dbReference type="Proteomes" id="UP000297736"/>
    </source>
</evidence>
<dbReference type="EMBL" id="FXZB01000020">
    <property type="protein sequence ID" value="SMX91697.1"/>
    <property type="molecule type" value="Genomic_DNA"/>
</dbReference>
<dbReference type="RefSeq" id="WP_035278538.1">
    <property type="nucleotide sequence ID" value="NZ_AAGP01000009.1"/>
</dbReference>
<dbReference type="Gene3D" id="1.10.10.10">
    <property type="entry name" value="Winged helix-like DNA-binding domain superfamily/Winged helix DNA-binding domain"/>
    <property type="match status" value="1"/>
</dbReference>
<dbReference type="GO" id="GO:0003700">
    <property type="term" value="F:DNA-binding transcription factor activity"/>
    <property type="evidence" value="ECO:0007669"/>
    <property type="project" value="InterPro"/>
</dbReference>
<dbReference type="PRINTS" id="PR00778">
    <property type="entry name" value="HTHARSR"/>
</dbReference>
<evidence type="ECO:0000256" key="1">
    <source>
        <dbReference type="ARBA" id="ARBA00023015"/>
    </source>
</evidence>
<sequence length="141" mass="15572">MPLSHVQRPLYEVKANLFKGLAHPYRIRILELLAGAAEVSVTDLQAETELEASHLSQHLAVLRRHRLVESERRASHVYYRLSDRRTAELLSVARSLLLSMLEDDEGRLAEAQTLPQIPGGPATTGRVAPTASPVTTSETAQ</sequence>
<reference evidence="7 18" key="6">
    <citation type="submission" date="2017-12" db="EMBL/GenBank/DDBJ databases">
        <authorList>
            <person name="Levesque S."/>
        </authorList>
    </citation>
    <scope>NUCLEOTIDE SEQUENCE [LARGE SCALE GENOMIC DNA]</scope>
    <source>
        <strain evidence="7 18">SMQ-1417</strain>
    </source>
</reference>
<dbReference type="EMBL" id="CP025330">
    <property type="protein sequence ID" value="AZT94167.1"/>
    <property type="molecule type" value="Genomic_DNA"/>
</dbReference>
<dbReference type="GO" id="GO:0003677">
    <property type="term" value="F:DNA binding"/>
    <property type="evidence" value="ECO:0007669"/>
    <property type="project" value="UniProtKB-KW"/>
</dbReference>
<keyword evidence="17" id="KW-1185">Reference proteome</keyword>
<keyword evidence="1" id="KW-0805">Transcription regulation</keyword>
<dbReference type="PANTHER" id="PTHR33154">
    <property type="entry name" value="TRANSCRIPTIONAL REGULATOR, ARSR FAMILY"/>
    <property type="match status" value="1"/>
</dbReference>
<dbReference type="InterPro" id="IPR011991">
    <property type="entry name" value="ArsR-like_HTH"/>
</dbReference>
<evidence type="ECO:0000313" key="14">
    <source>
        <dbReference type="Proteomes" id="UP000217881"/>
    </source>
</evidence>
<reference evidence="13" key="2">
    <citation type="submission" date="2016-09" db="EMBL/GenBank/DDBJ databases">
        <title>Complete Genome Sequence of Brevibacterium linens SMQ-1335.</title>
        <authorList>
            <person name="de Melo A.G."/>
            <person name="Labrie S.J."/>
            <person name="Dumaresq J."/>
            <person name="Roberts R.J."/>
            <person name="Tremblay D.M."/>
            <person name="Moineau S."/>
        </authorList>
    </citation>
    <scope>NUCLEOTIDE SEQUENCE [LARGE SCALE GENOMIC DNA]</scope>
    <source>
        <strain evidence="13">SMQ-1335</strain>
    </source>
</reference>
<evidence type="ECO:0000259" key="5">
    <source>
        <dbReference type="PROSITE" id="PS50987"/>
    </source>
</evidence>
<dbReference type="PATRIC" id="fig|1703.10.peg.2776"/>
<dbReference type="EMBL" id="NRGX01000001">
    <property type="protein sequence ID" value="PCC17242.1"/>
    <property type="molecule type" value="Genomic_DNA"/>
</dbReference>
<gene>
    <name evidence="11" type="ORF">BAUR9175_02860</name>
    <name evidence="6" type="ORF">BLSMQ_2692</name>
    <name evidence="10" type="ORF">CIK59_04800</name>
    <name evidence="9" type="ORF">CIK65_14150</name>
    <name evidence="8" type="ORF">CIK79_02345</name>
    <name evidence="7" type="ORF">CXR23_14240</name>
    <name evidence="12" type="ORF">EB834_12065</name>
</gene>
<dbReference type="eggNOG" id="COG0640">
    <property type="taxonomic scope" value="Bacteria"/>
</dbReference>